<keyword evidence="3" id="KW-0996">Nickel insertion</keyword>
<name>A0A2W4XJ79_9CYAN</name>
<accession>A0A2W4XJ79</accession>
<reference evidence="5" key="1">
    <citation type="submission" date="2018-04" db="EMBL/GenBank/DDBJ databases">
        <authorList>
            <person name="Cornet L."/>
        </authorList>
    </citation>
    <scope>NUCLEOTIDE SEQUENCE [LARGE SCALE GENOMIC DNA]</scope>
</reference>
<comment type="caution">
    <text evidence="4">The sequence shown here is derived from an EMBL/GenBank/DDBJ whole genome shotgun (WGS) entry which is preliminary data.</text>
</comment>
<dbReference type="PANTHER" id="PTHR33643:SF1">
    <property type="entry name" value="UREASE ACCESSORY PROTEIN D"/>
    <property type="match status" value="1"/>
</dbReference>
<evidence type="ECO:0000256" key="2">
    <source>
        <dbReference type="ARBA" id="ARBA00023186"/>
    </source>
</evidence>
<evidence type="ECO:0000313" key="5">
    <source>
        <dbReference type="Proteomes" id="UP000249794"/>
    </source>
</evidence>
<organism evidence="4 5">
    <name type="scientific">Phormidesmis priestleyi</name>
    <dbReference type="NCBI Taxonomy" id="268141"/>
    <lineage>
        <taxon>Bacteria</taxon>
        <taxon>Bacillati</taxon>
        <taxon>Cyanobacteriota</taxon>
        <taxon>Cyanophyceae</taxon>
        <taxon>Leptolyngbyales</taxon>
        <taxon>Leptolyngbyaceae</taxon>
        <taxon>Phormidesmis</taxon>
    </lineage>
</organism>
<dbReference type="HAMAP" id="MF_01384">
    <property type="entry name" value="UreD"/>
    <property type="match status" value="1"/>
</dbReference>
<proteinExistence type="inferred from homology"/>
<evidence type="ECO:0000256" key="3">
    <source>
        <dbReference type="HAMAP-Rule" id="MF_01384"/>
    </source>
</evidence>
<gene>
    <name evidence="3" type="primary">ureD</name>
    <name evidence="4" type="ORF">DCF15_11670</name>
</gene>
<protein>
    <recommendedName>
        <fullName evidence="3">Urease accessory protein UreD</fullName>
    </recommendedName>
</protein>
<dbReference type="AlphaFoldDB" id="A0A2W4XJ79"/>
<comment type="subunit">
    <text evidence="3">UreD, UreF and UreG form a complex that acts as a GTP-hydrolysis-dependent molecular chaperone, activating the urease apoprotein by helping to assemble the nickel containing metallocenter of UreC. The UreE protein probably delivers the nickel.</text>
</comment>
<evidence type="ECO:0000313" key="4">
    <source>
        <dbReference type="EMBL" id="PZO54479.1"/>
    </source>
</evidence>
<sequence>MAVSGTITSKVTNTIQTAPHLSLRVARSATDHCSFMAYQYARYPFRLSNNLRLDPTDLRRVYAYIMNASPGILSGDNLHLSVEVGAEASLYLTDQSATKVHSQSAVQQESGASAEINWKIKVGCGGYFEFMPEPIILFKSAALTQRMEITLHSQAQMVLSEIVVPGRMARGEFYDFEQFQSRLRIQNPEGDLLFVDNLNVLGRNNLFKCSSWLTDFPIIANFIAVVPDIKLAHLARELERHAVPAIALQVCDSPLPGCNGLWIRAIATQVSALKAYQRHLLSCVRQISGNAPLPPIPK</sequence>
<comment type="function">
    <text evidence="3">Required for maturation of urease via the functional incorporation of the urease nickel metallocenter.</text>
</comment>
<dbReference type="Pfam" id="PF01774">
    <property type="entry name" value="UreD"/>
    <property type="match status" value="1"/>
</dbReference>
<comment type="similarity">
    <text evidence="1 3">Belongs to the UreD family.</text>
</comment>
<dbReference type="PANTHER" id="PTHR33643">
    <property type="entry name" value="UREASE ACCESSORY PROTEIN D"/>
    <property type="match status" value="1"/>
</dbReference>
<comment type="subcellular location">
    <subcellularLocation>
        <location evidence="3">Cytoplasm</location>
    </subcellularLocation>
</comment>
<reference evidence="4 5" key="2">
    <citation type="submission" date="2018-06" db="EMBL/GenBank/DDBJ databases">
        <title>Metagenomic assembly of (sub)arctic Cyanobacteria and their associated microbiome from non-axenic cultures.</title>
        <authorList>
            <person name="Baurain D."/>
        </authorList>
    </citation>
    <scope>NUCLEOTIDE SEQUENCE [LARGE SCALE GENOMIC DNA]</scope>
    <source>
        <strain evidence="4">ULC027bin1</strain>
    </source>
</reference>
<keyword evidence="2 3" id="KW-0143">Chaperone</keyword>
<keyword evidence="3" id="KW-0963">Cytoplasm</keyword>
<dbReference type="EMBL" id="QBMP01000113">
    <property type="protein sequence ID" value="PZO54479.1"/>
    <property type="molecule type" value="Genomic_DNA"/>
</dbReference>
<dbReference type="InterPro" id="IPR002669">
    <property type="entry name" value="UreD"/>
</dbReference>
<dbReference type="GO" id="GO:0016151">
    <property type="term" value="F:nickel cation binding"/>
    <property type="evidence" value="ECO:0007669"/>
    <property type="project" value="UniProtKB-UniRule"/>
</dbReference>
<evidence type="ECO:0000256" key="1">
    <source>
        <dbReference type="ARBA" id="ARBA00007177"/>
    </source>
</evidence>
<dbReference type="GO" id="GO:0005737">
    <property type="term" value="C:cytoplasm"/>
    <property type="evidence" value="ECO:0007669"/>
    <property type="project" value="UniProtKB-SubCell"/>
</dbReference>
<dbReference type="Proteomes" id="UP000249794">
    <property type="component" value="Unassembled WGS sequence"/>
</dbReference>